<dbReference type="RefSeq" id="WP_093032286.1">
    <property type="nucleotide sequence ID" value="NZ_FMZV01000009.1"/>
</dbReference>
<evidence type="ECO:0000259" key="1">
    <source>
        <dbReference type="Pfam" id="PF12728"/>
    </source>
</evidence>
<organism evidence="2 3">
    <name type="scientific">Ruegeria marina</name>
    <dbReference type="NCBI Taxonomy" id="639004"/>
    <lineage>
        <taxon>Bacteria</taxon>
        <taxon>Pseudomonadati</taxon>
        <taxon>Pseudomonadota</taxon>
        <taxon>Alphaproteobacteria</taxon>
        <taxon>Rhodobacterales</taxon>
        <taxon>Roseobacteraceae</taxon>
        <taxon>Ruegeria</taxon>
    </lineage>
</organism>
<dbReference type="Pfam" id="PF12728">
    <property type="entry name" value="HTH_17"/>
    <property type="match status" value="1"/>
</dbReference>
<accession>A0A1G6W7S1</accession>
<gene>
    <name evidence="2" type="ORF">SAMN04488239_1099</name>
</gene>
<evidence type="ECO:0000313" key="2">
    <source>
        <dbReference type="EMBL" id="SDD61990.1"/>
    </source>
</evidence>
<dbReference type="AlphaFoldDB" id="A0A1G6W7S1"/>
<keyword evidence="3" id="KW-1185">Reference proteome</keyword>
<dbReference type="EMBL" id="FMZV01000009">
    <property type="protein sequence ID" value="SDD61990.1"/>
    <property type="molecule type" value="Genomic_DNA"/>
</dbReference>
<dbReference type="SUPFAM" id="SSF46955">
    <property type="entry name" value="Putative DNA-binding domain"/>
    <property type="match status" value="1"/>
</dbReference>
<feature type="domain" description="Helix-turn-helix" evidence="1">
    <location>
        <begin position="8"/>
        <end position="57"/>
    </location>
</feature>
<protein>
    <submittedName>
        <fullName evidence="2">Transcriptional regulator, AlpA family</fullName>
    </submittedName>
</protein>
<dbReference type="STRING" id="639004.SAMN04488239_1099"/>
<dbReference type="OrthoDB" id="9806994at2"/>
<name>A0A1G6W7S1_9RHOB</name>
<dbReference type="InterPro" id="IPR041657">
    <property type="entry name" value="HTH_17"/>
</dbReference>
<sequence length="62" mass="6868">MRSHEDVLLNTKEAAKYLGLSPYTLEKWRSKGIGPGCVRIGSKAIRYWRSDLDAFILGGANG</sequence>
<dbReference type="InterPro" id="IPR009061">
    <property type="entry name" value="DNA-bd_dom_put_sf"/>
</dbReference>
<proteinExistence type="predicted"/>
<evidence type="ECO:0000313" key="3">
    <source>
        <dbReference type="Proteomes" id="UP000199628"/>
    </source>
</evidence>
<reference evidence="3" key="1">
    <citation type="submission" date="2016-10" db="EMBL/GenBank/DDBJ databases">
        <authorList>
            <person name="Varghese N."/>
            <person name="Submissions S."/>
        </authorList>
    </citation>
    <scope>NUCLEOTIDE SEQUENCE [LARGE SCALE GENOMIC DNA]</scope>
    <source>
        <strain evidence="3">CGMCC 1.9108</strain>
    </source>
</reference>
<dbReference type="Proteomes" id="UP000199628">
    <property type="component" value="Unassembled WGS sequence"/>
</dbReference>